<dbReference type="Proteomes" id="UP000321960">
    <property type="component" value="Unassembled WGS sequence"/>
</dbReference>
<reference evidence="2" key="4">
    <citation type="submission" date="2023-01" db="EMBL/GenBank/DDBJ databases">
        <title>Draft genome sequence of Methylobacterium oxalidis strain NBRC 107715.</title>
        <authorList>
            <person name="Sun Q."/>
            <person name="Mori K."/>
        </authorList>
    </citation>
    <scope>NUCLEOTIDE SEQUENCE</scope>
    <source>
        <strain evidence="2">NBRC 107715</strain>
    </source>
</reference>
<dbReference type="RefSeq" id="WP_238178834.1">
    <property type="nucleotide sequence ID" value="NZ_BJZU01000052.1"/>
</dbReference>
<name>A0A512J4A7_9HYPH</name>
<dbReference type="Proteomes" id="UP001156856">
    <property type="component" value="Unassembled WGS sequence"/>
</dbReference>
<dbReference type="EMBL" id="BJZU01000052">
    <property type="protein sequence ID" value="GEP04795.1"/>
    <property type="molecule type" value="Genomic_DNA"/>
</dbReference>
<accession>A0A512J4A7</accession>
<gene>
    <name evidence="2" type="ORF">GCM10007888_20020</name>
    <name evidence="1" type="ORF">MOX02_28330</name>
</gene>
<evidence type="ECO:0000313" key="1">
    <source>
        <dbReference type="EMBL" id="GEP04795.1"/>
    </source>
</evidence>
<proteinExistence type="predicted"/>
<reference evidence="4" key="2">
    <citation type="journal article" date="2019" name="Int. J. Syst. Evol. Microbiol.">
        <title>The Global Catalogue of Microorganisms (GCM) 10K type strain sequencing project: providing services to taxonomists for standard genome sequencing and annotation.</title>
        <authorList>
            <consortium name="The Broad Institute Genomics Platform"/>
            <consortium name="The Broad Institute Genome Sequencing Center for Infectious Disease"/>
            <person name="Wu L."/>
            <person name="Ma J."/>
        </authorList>
    </citation>
    <scope>NUCLEOTIDE SEQUENCE [LARGE SCALE GENOMIC DNA]</scope>
    <source>
        <strain evidence="4">NBRC 107715</strain>
    </source>
</reference>
<sequence>MVTRRRWFGMATIAIMIATPRGRRLLAASSEREAALTAELVLRTLDRLTLPTAIWVQCADLDVTFRLMGYLTGVQDEMIGA</sequence>
<evidence type="ECO:0000313" key="3">
    <source>
        <dbReference type="Proteomes" id="UP000321960"/>
    </source>
</evidence>
<organism evidence="1 3">
    <name type="scientific">Methylobacterium oxalidis</name>
    <dbReference type="NCBI Taxonomy" id="944322"/>
    <lineage>
        <taxon>Bacteria</taxon>
        <taxon>Pseudomonadati</taxon>
        <taxon>Pseudomonadota</taxon>
        <taxon>Alphaproteobacteria</taxon>
        <taxon>Hyphomicrobiales</taxon>
        <taxon>Methylobacteriaceae</taxon>
        <taxon>Methylobacterium</taxon>
    </lineage>
</organism>
<reference evidence="1 3" key="3">
    <citation type="submission" date="2019-07" db="EMBL/GenBank/DDBJ databases">
        <title>Whole genome shotgun sequence of Methylobacterium oxalidis NBRC 107715.</title>
        <authorList>
            <person name="Hosoyama A."/>
            <person name="Uohara A."/>
            <person name="Ohji S."/>
            <person name="Ichikawa N."/>
        </authorList>
    </citation>
    <scope>NUCLEOTIDE SEQUENCE [LARGE SCALE GENOMIC DNA]</scope>
    <source>
        <strain evidence="1 3">NBRC 107715</strain>
    </source>
</reference>
<protein>
    <submittedName>
        <fullName evidence="1">Uncharacterized protein</fullName>
    </submittedName>
</protein>
<reference evidence="2" key="1">
    <citation type="journal article" date="2014" name="Int. J. Syst. Evol. Microbiol.">
        <title>Complete genome of a new Firmicutes species belonging to the dominant human colonic microbiota ('Ruminococcus bicirculans') reveals two chromosomes and a selective capacity to utilize plant glucans.</title>
        <authorList>
            <consortium name="NISC Comparative Sequencing Program"/>
            <person name="Wegmann U."/>
            <person name="Louis P."/>
            <person name="Goesmann A."/>
            <person name="Henrissat B."/>
            <person name="Duncan S.H."/>
            <person name="Flint H.J."/>
        </authorList>
    </citation>
    <scope>NUCLEOTIDE SEQUENCE</scope>
    <source>
        <strain evidence="2">NBRC 107715</strain>
    </source>
</reference>
<comment type="caution">
    <text evidence="1">The sequence shown here is derived from an EMBL/GenBank/DDBJ whole genome shotgun (WGS) entry which is preliminary data.</text>
</comment>
<evidence type="ECO:0000313" key="2">
    <source>
        <dbReference type="EMBL" id="GLS63621.1"/>
    </source>
</evidence>
<keyword evidence="4" id="KW-1185">Reference proteome</keyword>
<evidence type="ECO:0000313" key="4">
    <source>
        <dbReference type="Proteomes" id="UP001156856"/>
    </source>
</evidence>
<dbReference type="EMBL" id="BSPK01000025">
    <property type="protein sequence ID" value="GLS63621.1"/>
    <property type="molecule type" value="Genomic_DNA"/>
</dbReference>
<dbReference type="AlphaFoldDB" id="A0A512J4A7"/>